<dbReference type="OrthoDB" id="5183952at2"/>
<evidence type="ECO:0000313" key="1">
    <source>
        <dbReference type="EMBL" id="RNM11771.1"/>
    </source>
</evidence>
<dbReference type="RefSeq" id="WP_123225004.1">
    <property type="nucleotide sequence ID" value="NZ_RJSF01000047.1"/>
</dbReference>
<protein>
    <submittedName>
        <fullName evidence="1">Uncharacterized protein</fullName>
    </submittedName>
</protein>
<gene>
    <name evidence="1" type="ORF">EFL26_21700</name>
</gene>
<name>A0A3N0GH59_9ACTN</name>
<dbReference type="AlphaFoldDB" id="A0A3N0GH59"/>
<proteinExistence type="predicted"/>
<keyword evidence="2" id="KW-1185">Reference proteome</keyword>
<dbReference type="EMBL" id="RJSF01000047">
    <property type="protein sequence ID" value="RNM11771.1"/>
    <property type="molecule type" value="Genomic_DNA"/>
</dbReference>
<organism evidence="1 2">
    <name type="scientific">Nocardioides pocheonensis</name>
    <dbReference type="NCBI Taxonomy" id="661485"/>
    <lineage>
        <taxon>Bacteria</taxon>
        <taxon>Bacillati</taxon>
        <taxon>Actinomycetota</taxon>
        <taxon>Actinomycetes</taxon>
        <taxon>Propionibacteriales</taxon>
        <taxon>Nocardioidaceae</taxon>
        <taxon>Nocardioides</taxon>
    </lineage>
</organism>
<accession>A0A3N0GH59</accession>
<sequence length="187" mass="20946">MSNVLLRVLLWVFGQCMTHGSRFMPGLRSQITRTLIFELSGGNVARHWIFDAPSRRVRSVAGPASEADNRLRFATSRQALAVLVSTRTVDKLVESRNRGTVQIDGSPFIVLWFYGLTRMFVRLGAERQPRQPIPGAYLQHDPRANGAEKILIEPAVTRLDPAWRDAWKARSSLLMVRAAIGEPVGEP</sequence>
<reference evidence="1 2" key="1">
    <citation type="submission" date="2018-11" db="EMBL/GenBank/DDBJ databases">
        <authorList>
            <person name="Li F."/>
        </authorList>
    </citation>
    <scope>NUCLEOTIDE SEQUENCE [LARGE SCALE GENOMIC DNA]</scope>
    <source>
        <strain evidence="1 2">Gsoil 818</strain>
    </source>
</reference>
<evidence type="ECO:0000313" key="2">
    <source>
        <dbReference type="Proteomes" id="UP000279994"/>
    </source>
</evidence>
<dbReference type="Proteomes" id="UP000279994">
    <property type="component" value="Unassembled WGS sequence"/>
</dbReference>
<comment type="caution">
    <text evidence="1">The sequence shown here is derived from an EMBL/GenBank/DDBJ whole genome shotgun (WGS) entry which is preliminary data.</text>
</comment>